<keyword evidence="1" id="KW-1133">Transmembrane helix</keyword>
<protein>
    <submittedName>
        <fullName evidence="2">Uncharacterized protein</fullName>
    </submittedName>
</protein>
<dbReference type="AlphaFoldDB" id="A0A9P7JU49"/>
<reference evidence="2" key="1">
    <citation type="journal article" date="2020" name="New Phytol.">
        <title>Comparative genomics reveals dynamic genome evolution in host specialist ectomycorrhizal fungi.</title>
        <authorList>
            <person name="Lofgren L.A."/>
            <person name="Nguyen N.H."/>
            <person name="Vilgalys R."/>
            <person name="Ruytinx J."/>
            <person name="Liao H.L."/>
            <person name="Branco S."/>
            <person name="Kuo A."/>
            <person name="LaButti K."/>
            <person name="Lipzen A."/>
            <person name="Andreopoulos W."/>
            <person name="Pangilinan J."/>
            <person name="Riley R."/>
            <person name="Hundley H."/>
            <person name="Na H."/>
            <person name="Barry K."/>
            <person name="Grigoriev I.V."/>
            <person name="Stajich J.E."/>
            <person name="Kennedy P.G."/>
        </authorList>
    </citation>
    <scope>NUCLEOTIDE SEQUENCE</scope>
    <source>
        <strain evidence="2">FC423</strain>
    </source>
</reference>
<name>A0A9P7JU49_9AGAM</name>
<dbReference type="GeneID" id="64705496"/>
<sequence length="266" mass="29197">MGRTYLARFHEFADAAEVDGLQAVNRWRVEQQAEWNRVSNTLAFLATMSAAILAISPPAPPLAFSVWLGAAGLSVCGLFIVQYFPIQAFSISDEDMAELVKGCNYINPTFLAIAVASPVIFALWSSILFAVGIVDYIFENTRGKPRFMLLSLVPVAIGFMASAAVMVIASIIGQRVQARVGDLLLIFYLFDPFSPNFTSIREGHATGGMAYRAMMEMVCNLSFIFISAVNMPHRKCIELDADERGRLTLRGCRLSCTTTISSFHTA</sequence>
<proteinExistence type="predicted"/>
<dbReference type="OrthoDB" id="3264204at2759"/>
<comment type="caution">
    <text evidence="2">The sequence shown here is derived from an EMBL/GenBank/DDBJ whole genome shotgun (WGS) entry which is preliminary data.</text>
</comment>
<gene>
    <name evidence="2" type="ORF">F5147DRAFT_799114</name>
</gene>
<organism evidence="2 3">
    <name type="scientific">Suillus discolor</name>
    <dbReference type="NCBI Taxonomy" id="1912936"/>
    <lineage>
        <taxon>Eukaryota</taxon>
        <taxon>Fungi</taxon>
        <taxon>Dikarya</taxon>
        <taxon>Basidiomycota</taxon>
        <taxon>Agaricomycotina</taxon>
        <taxon>Agaricomycetes</taxon>
        <taxon>Agaricomycetidae</taxon>
        <taxon>Boletales</taxon>
        <taxon>Suillineae</taxon>
        <taxon>Suillaceae</taxon>
        <taxon>Suillus</taxon>
    </lineage>
</organism>
<dbReference type="EMBL" id="JABBWM010000025">
    <property type="protein sequence ID" value="KAG2109045.1"/>
    <property type="molecule type" value="Genomic_DNA"/>
</dbReference>
<keyword evidence="3" id="KW-1185">Reference proteome</keyword>
<evidence type="ECO:0000313" key="2">
    <source>
        <dbReference type="EMBL" id="KAG2109045.1"/>
    </source>
</evidence>
<feature type="transmembrane region" description="Helical" evidence="1">
    <location>
        <begin position="147"/>
        <end position="173"/>
    </location>
</feature>
<evidence type="ECO:0000313" key="3">
    <source>
        <dbReference type="Proteomes" id="UP000823399"/>
    </source>
</evidence>
<keyword evidence="1" id="KW-0472">Membrane</keyword>
<keyword evidence="1" id="KW-0812">Transmembrane</keyword>
<feature type="transmembrane region" description="Helical" evidence="1">
    <location>
        <begin position="105"/>
        <end position="127"/>
    </location>
</feature>
<feature type="transmembrane region" description="Helical" evidence="1">
    <location>
        <begin position="62"/>
        <end position="84"/>
    </location>
</feature>
<dbReference type="Proteomes" id="UP000823399">
    <property type="component" value="Unassembled WGS sequence"/>
</dbReference>
<accession>A0A9P7JU49</accession>
<feature type="transmembrane region" description="Helical" evidence="1">
    <location>
        <begin position="38"/>
        <end position="56"/>
    </location>
</feature>
<evidence type="ECO:0000256" key="1">
    <source>
        <dbReference type="SAM" id="Phobius"/>
    </source>
</evidence>
<dbReference type="RefSeq" id="XP_041293288.1">
    <property type="nucleotide sequence ID" value="XM_041443237.1"/>
</dbReference>